<evidence type="ECO:0000313" key="2">
    <source>
        <dbReference type="EMBL" id="MBM2414332.1"/>
    </source>
</evidence>
<keyword evidence="1" id="KW-0732">Signal</keyword>
<accession>A0A9Q2NY52</accession>
<organism evidence="2 4">
    <name type="scientific">Marivita cryptomonadis</name>
    <dbReference type="NCBI Taxonomy" id="505252"/>
    <lineage>
        <taxon>Bacteria</taxon>
        <taxon>Pseudomonadati</taxon>
        <taxon>Pseudomonadota</taxon>
        <taxon>Alphaproteobacteria</taxon>
        <taxon>Rhodobacterales</taxon>
        <taxon>Roseobacteraceae</taxon>
        <taxon>Marivita</taxon>
    </lineage>
</organism>
<evidence type="ECO:0000313" key="3">
    <source>
        <dbReference type="EMBL" id="MBM2419003.1"/>
    </source>
</evidence>
<evidence type="ECO:0000256" key="1">
    <source>
        <dbReference type="SAM" id="SignalP"/>
    </source>
</evidence>
<sequence length="187" mass="19919">MKRLMTLAVAASLSLPLSAQADEITDTLQAAIDAYNDGDVTYALEELDFARQKLMALRTEAFQQFLPPAPDGWTREVETDMQAGLTMMGGGMGASAGYRASDGSQYYSITMMADNAMVASMGAMVANAAAMGMKVERVGRQRVAINDGQAMALVNNRILITIEGGDEALLLEAMQGIDFDGLSNFGN</sequence>
<proteinExistence type="predicted"/>
<feature type="signal peptide" evidence="1">
    <location>
        <begin position="1"/>
        <end position="21"/>
    </location>
</feature>
<keyword evidence="5" id="KW-1185">Reference proteome</keyword>
<reference evidence="2 5" key="1">
    <citation type="submission" date="2021-01" db="EMBL/GenBank/DDBJ databases">
        <title>Diatom-associated Roseobacters Show Island Model of Population Structure.</title>
        <authorList>
            <person name="Qu L."/>
            <person name="Feng X."/>
            <person name="Chen Y."/>
            <person name="Li L."/>
            <person name="Wang X."/>
            <person name="Hu Z."/>
            <person name="Wang H."/>
            <person name="Luo H."/>
        </authorList>
    </citation>
    <scope>NUCLEOTIDE SEQUENCE</scope>
    <source>
        <strain evidence="3 5">CC28-63</strain>
        <strain evidence="2">CC28-69</strain>
    </source>
</reference>
<dbReference type="OrthoDB" id="7265885at2"/>
<dbReference type="RefSeq" id="WP_085627678.1">
    <property type="nucleotide sequence ID" value="NZ_JAFBWU010000014.1"/>
</dbReference>
<evidence type="ECO:0000313" key="4">
    <source>
        <dbReference type="Proteomes" id="UP000755667"/>
    </source>
</evidence>
<protein>
    <submittedName>
        <fullName evidence="2">Uncharacterized protein</fullName>
    </submittedName>
</protein>
<dbReference type="EMBL" id="JAFBXE010000014">
    <property type="protein sequence ID" value="MBM2414332.1"/>
    <property type="molecule type" value="Genomic_DNA"/>
</dbReference>
<dbReference type="AlphaFoldDB" id="A0A9Q2NY52"/>
<dbReference type="EMBL" id="JAFBXF010000014">
    <property type="protein sequence ID" value="MBM2419003.1"/>
    <property type="molecule type" value="Genomic_DNA"/>
</dbReference>
<dbReference type="Proteomes" id="UP000809440">
    <property type="component" value="Unassembled WGS sequence"/>
</dbReference>
<dbReference type="GeneID" id="62639412"/>
<dbReference type="Proteomes" id="UP000755667">
    <property type="component" value="Unassembled WGS sequence"/>
</dbReference>
<feature type="chain" id="PRO_5040312895" evidence="1">
    <location>
        <begin position="22"/>
        <end position="187"/>
    </location>
</feature>
<name>A0A9Q2NY52_9RHOB</name>
<comment type="caution">
    <text evidence="2">The sequence shown here is derived from an EMBL/GenBank/DDBJ whole genome shotgun (WGS) entry which is preliminary data.</text>
</comment>
<gene>
    <name evidence="2" type="ORF">JQX41_18595</name>
    <name evidence="3" type="ORF">JQX48_18615</name>
</gene>
<evidence type="ECO:0000313" key="5">
    <source>
        <dbReference type="Proteomes" id="UP000809440"/>
    </source>
</evidence>